<feature type="compositionally biased region" description="Basic and acidic residues" evidence="1">
    <location>
        <begin position="55"/>
        <end position="65"/>
    </location>
</feature>
<gene>
    <name evidence="2" type="ORF">TAV2_LOCUS21356</name>
</gene>
<evidence type="ECO:0000313" key="2">
    <source>
        <dbReference type="EMBL" id="CAH2070460.1"/>
    </source>
</evidence>
<organism evidence="2 3">
    <name type="scientific">Thlaspi arvense</name>
    <name type="common">Field penny-cress</name>
    <dbReference type="NCBI Taxonomy" id="13288"/>
    <lineage>
        <taxon>Eukaryota</taxon>
        <taxon>Viridiplantae</taxon>
        <taxon>Streptophyta</taxon>
        <taxon>Embryophyta</taxon>
        <taxon>Tracheophyta</taxon>
        <taxon>Spermatophyta</taxon>
        <taxon>Magnoliopsida</taxon>
        <taxon>eudicotyledons</taxon>
        <taxon>Gunneridae</taxon>
        <taxon>Pentapetalae</taxon>
        <taxon>rosids</taxon>
        <taxon>malvids</taxon>
        <taxon>Brassicales</taxon>
        <taxon>Brassicaceae</taxon>
        <taxon>Thlaspideae</taxon>
        <taxon>Thlaspi</taxon>
    </lineage>
</organism>
<reference evidence="2 3" key="1">
    <citation type="submission" date="2022-03" db="EMBL/GenBank/DDBJ databases">
        <authorList>
            <person name="Nunn A."/>
            <person name="Chopra R."/>
            <person name="Nunn A."/>
            <person name="Contreras Garrido A."/>
        </authorList>
    </citation>
    <scope>NUCLEOTIDE SEQUENCE [LARGE SCALE GENOMIC DNA]</scope>
</reference>
<protein>
    <submittedName>
        <fullName evidence="2">Uncharacterized protein</fullName>
    </submittedName>
</protein>
<dbReference type="EMBL" id="OU466862">
    <property type="protein sequence ID" value="CAH2070460.1"/>
    <property type="molecule type" value="Genomic_DNA"/>
</dbReference>
<name>A0AAU9SM02_THLAR</name>
<dbReference type="Proteomes" id="UP000836841">
    <property type="component" value="Chromosome 6"/>
</dbReference>
<feature type="region of interest" description="Disordered" evidence="1">
    <location>
        <begin position="41"/>
        <end position="77"/>
    </location>
</feature>
<proteinExistence type="predicted"/>
<keyword evidence="3" id="KW-1185">Reference proteome</keyword>
<accession>A0AAU9SM02</accession>
<dbReference type="AlphaFoldDB" id="A0AAU9SM02"/>
<evidence type="ECO:0000313" key="3">
    <source>
        <dbReference type="Proteomes" id="UP000836841"/>
    </source>
</evidence>
<sequence length="312" mass="34736">MGCGGSRLGGVAAARADEGGVVPLPAGIRPLLRRRLEEMKKRSHAGVLKGNQTLSKKELLRHGSSEDGEETEEIDDSLKLSAKVAPAPNHHVEEKKEVIYEKISSQNDFKEVAKEEAVGKKQEEEAVVKKQEEEAVVKKQEEEAVVKKQEEETVVKKQEEEKHHDRVDESIDVKKEGDDVVDHDEVINVKKEEDDGVDHDEGRLSNLDERMICPGSPSFRVYCIDVASAVDEEEEKDGEDTRKSVETESVIIDDTKEDESIVKKEKRVRKGKRFGIALPRKYLSNVAAPCYAGGGCMGSNTHSRLVQEKSIQ</sequence>
<evidence type="ECO:0000256" key="1">
    <source>
        <dbReference type="SAM" id="MobiDB-lite"/>
    </source>
</evidence>
<feature type="compositionally biased region" description="Acidic residues" evidence="1">
    <location>
        <begin position="66"/>
        <end position="75"/>
    </location>
</feature>
<feature type="region of interest" description="Disordered" evidence="1">
    <location>
        <begin position="138"/>
        <end position="203"/>
    </location>
</feature>